<sequence length="315" mass="35872">MLHLFALTTIISSVVSQEILGVNYTFDDDFNYYFDNKSCHGDRKWHLIEYQTLNIFTGNIQSNNGIIAKNNSCVSSFPIVFFLNSVVEVNVYVRLSLLMSGLSVIVYDELDTPVVIHGYNKSSENYTPGWNTMYIAINRNINGYINLQGRITDNEIIIIDSFNHVVKTEHHEEVQWKSTIDKSESLLLENLQLPRDIIDDYWIDGSNDDINNENGSGDNEGSGDNIDDVNSTTPSDITDVPDTPAFQFWNLWTIILVAVGSLILVTILIVIAYFIGKRRGEDDNTAMIESLEPQSRLRIPRINSIYPGFRLNRFR</sequence>
<feature type="compositionally biased region" description="Low complexity" evidence="1">
    <location>
        <begin position="212"/>
        <end position="224"/>
    </location>
</feature>
<evidence type="ECO:0000256" key="1">
    <source>
        <dbReference type="SAM" id="MobiDB-lite"/>
    </source>
</evidence>
<keyword evidence="3" id="KW-0732">Signal</keyword>
<evidence type="ECO:0000256" key="3">
    <source>
        <dbReference type="SAM" id="SignalP"/>
    </source>
</evidence>
<feature type="region of interest" description="Disordered" evidence="1">
    <location>
        <begin position="209"/>
        <end position="235"/>
    </location>
</feature>
<dbReference type="RefSeq" id="XP_013169961.1">
    <property type="nucleotide sequence ID" value="XM_013314507.1"/>
</dbReference>
<gene>
    <name evidence="4" type="primary">LOC106119483</name>
</gene>
<accession>A0AAJ7EB01</accession>
<dbReference type="GeneID" id="106119483"/>
<name>A0AAJ7EB01_PAPXU</name>
<feature type="chain" id="PRO_5042512409" evidence="3">
    <location>
        <begin position="17"/>
        <end position="315"/>
    </location>
</feature>
<keyword evidence="2" id="KW-1133">Transmembrane helix</keyword>
<dbReference type="KEGG" id="pxu:106119483"/>
<dbReference type="Proteomes" id="UP000694872">
    <property type="component" value="Unplaced"/>
</dbReference>
<organism evidence="4">
    <name type="scientific">Papilio xuthus</name>
    <name type="common">Asian swallowtail butterfly</name>
    <dbReference type="NCBI Taxonomy" id="66420"/>
    <lineage>
        <taxon>Eukaryota</taxon>
        <taxon>Metazoa</taxon>
        <taxon>Ecdysozoa</taxon>
        <taxon>Arthropoda</taxon>
        <taxon>Hexapoda</taxon>
        <taxon>Insecta</taxon>
        <taxon>Pterygota</taxon>
        <taxon>Neoptera</taxon>
        <taxon>Endopterygota</taxon>
        <taxon>Lepidoptera</taxon>
        <taxon>Glossata</taxon>
        <taxon>Ditrysia</taxon>
        <taxon>Papilionoidea</taxon>
        <taxon>Papilionidae</taxon>
        <taxon>Papilioninae</taxon>
        <taxon>Papilio</taxon>
    </lineage>
</organism>
<feature type="transmembrane region" description="Helical" evidence="2">
    <location>
        <begin position="249"/>
        <end position="275"/>
    </location>
</feature>
<keyword evidence="2" id="KW-0472">Membrane</keyword>
<reference evidence="4" key="1">
    <citation type="submission" date="2025-08" db="UniProtKB">
        <authorList>
            <consortium name="RefSeq"/>
        </authorList>
    </citation>
    <scope>IDENTIFICATION</scope>
</reference>
<keyword evidence="2" id="KW-0812">Transmembrane</keyword>
<feature type="signal peptide" evidence="3">
    <location>
        <begin position="1"/>
        <end position="16"/>
    </location>
</feature>
<dbReference type="AlphaFoldDB" id="A0AAJ7EB01"/>
<evidence type="ECO:0000256" key="2">
    <source>
        <dbReference type="SAM" id="Phobius"/>
    </source>
</evidence>
<protein>
    <submittedName>
        <fullName evidence="4">Uncharacterized protein LOC106119483</fullName>
    </submittedName>
</protein>
<proteinExistence type="predicted"/>
<evidence type="ECO:0000313" key="4">
    <source>
        <dbReference type="RefSeq" id="XP_013169961.1"/>
    </source>
</evidence>